<dbReference type="Gene3D" id="3.50.50.60">
    <property type="entry name" value="FAD/NAD(P)-binding domain"/>
    <property type="match status" value="1"/>
</dbReference>
<dbReference type="PANTHER" id="PTHR13789:SF309">
    <property type="entry name" value="PUTATIVE (AFU_ORTHOLOGUE AFUA_6G14510)-RELATED"/>
    <property type="match status" value="1"/>
</dbReference>
<protein>
    <submittedName>
        <fullName evidence="4">FAD-dependent monooxygenase</fullName>
    </submittedName>
</protein>
<keyword evidence="2 4" id="KW-0503">Monooxygenase</keyword>
<dbReference type="InterPro" id="IPR002938">
    <property type="entry name" value="FAD-bd"/>
</dbReference>
<comment type="caution">
    <text evidence="4">The sequence shown here is derived from an EMBL/GenBank/DDBJ whole genome shotgun (WGS) entry which is preliminary data.</text>
</comment>
<evidence type="ECO:0000313" key="4">
    <source>
        <dbReference type="EMBL" id="MBY8886916.1"/>
    </source>
</evidence>
<dbReference type="RefSeq" id="WP_222979597.1">
    <property type="nucleotide sequence ID" value="NZ_JAINVZ010000012.1"/>
</dbReference>
<dbReference type="PRINTS" id="PR00420">
    <property type="entry name" value="RNGMNOXGNASE"/>
</dbReference>
<accession>A0ABS7QUN8</accession>
<dbReference type="EMBL" id="JAINVZ010000012">
    <property type="protein sequence ID" value="MBY8886916.1"/>
    <property type="molecule type" value="Genomic_DNA"/>
</dbReference>
<dbReference type="SUPFAM" id="SSF51905">
    <property type="entry name" value="FAD/NAD(P)-binding domain"/>
    <property type="match status" value="1"/>
</dbReference>
<gene>
    <name evidence="4" type="ORF">K7472_18930</name>
</gene>
<proteinExistence type="predicted"/>
<dbReference type="InterPro" id="IPR036188">
    <property type="entry name" value="FAD/NAD-bd_sf"/>
</dbReference>
<keyword evidence="1" id="KW-0560">Oxidoreductase</keyword>
<name>A0ABS7QUN8_9ACTN</name>
<organism evidence="4 5">
    <name type="scientific">Streptantibioticus parmotrematis</name>
    <dbReference type="NCBI Taxonomy" id="2873249"/>
    <lineage>
        <taxon>Bacteria</taxon>
        <taxon>Bacillati</taxon>
        <taxon>Actinomycetota</taxon>
        <taxon>Actinomycetes</taxon>
        <taxon>Kitasatosporales</taxon>
        <taxon>Streptomycetaceae</taxon>
        <taxon>Streptantibioticus</taxon>
    </lineage>
</organism>
<evidence type="ECO:0000313" key="5">
    <source>
        <dbReference type="Proteomes" id="UP001198565"/>
    </source>
</evidence>
<evidence type="ECO:0000256" key="2">
    <source>
        <dbReference type="ARBA" id="ARBA00023033"/>
    </source>
</evidence>
<dbReference type="Pfam" id="PF01494">
    <property type="entry name" value="FAD_binding_3"/>
    <property type="match status" value="1"/>
</dbReference>
<evidence type="ECO:0000259" key="3">
    <source>
        <dbReference type="Pfam" id="PF01494"/>
    </source>
</evidence>
<reference evidence="4 5" key="1">
    <citation type="submission" date="2021-08" db="EMBL/GenBank/DDBJ databases">
        <title>Streptomyces sp. PTM05 isolated from lichen.</title>
        <authorList>
            <person name="Somphong A."/>
            <person name="Phongsopitanun W."/>
            <person name="Tanasupawat S."/>
        </authorList>
    </citation>
    <scope>NUCLEOTIDE SEQUENCE [LARGE SCALE GENOMIC DNA]</scope>
    <source>
        <strain evidence="4 5">Ptm05</strain>
    </source>
</reference>
<feature type="domain" description="FAD-binding" evidence="3">
    <location>
        <begin position="3"/>
        <end position="340"/>
    </location>
</feature>
<sequence>MRAIVIGGGIAGTTCAIALRRIGAEVTVHEAYADAAGEVGSFLSLASNGLRALDALDCGDAVRAAGFPVPDLRLCSASGKVLGQVPRGRRASDPSPSVTVMRGRLVETLRERASHAGARIGTGRRLTGLDQEADRVRARFADGTTDEADLLVGADGLWSVTRGALDGRAPRPRYCGLYTVSGISGARSARSAPGGLEPGVFTMTFGRRGAFLDVPAPDGTVWWSAQVAAPEPPAARSRLPEVLRELYAGEDRASAILRDAVRVDRPTPMHTLADVPVRYGDRVVLVGDALHPVGAGQGAGMAVEDAVVLARALARGGADSPREALAAYDRERRPRLLRMAKAAGGNRDAKSGGPLRRRVQDLVMPLALRHFHARATDWLYTYDVGTVPSATAFSARLDGTA</sequence>
<dbReference type="PANTHER" id="PTHR13789">
    <property type="entry name" value="MONOOXYGENASE"/>
    <property type="match status" value="1"/>
</dbReference>
<keyword evidence="5" id="KW-1185">Reference proteome</keyword>
<evidence type="ECO:0000256" key="1">
    <source>
        <dbReference type="ARBA" id="ARBA00023002"/>
    </source>
</evidence>
<dbReference type="InterPro" id="IPR050493">
    <property type="entry name" value="FAD-dep_Monooxygenase_BioMet"/>
</dbReference>
<dbReference type="Proteomes" id="UP001198565">
    <property type="component" value="Unassembled WGS sequence"/>
</dbReference>
<dbReference type="GO" id="GO:0004497">
    <property type="term" value="F:monooxygenase activity"/>
    <property type="evidence" value="ECO:0007669"/>
    <property type="project" value="UniProtKB-KW"/>
</dbReference>